<keyword evidence="11" id="KW-0408">Iron</keyword>
<comment type="catalytic activity">
    <reaction evidence="14">
        <text>L-prolyl-[collagen] + 2-oxoglutarate + O2 = trans-4-hydroxy-L-prolyl-[collagen] + succinate + CO2</text>
        <dbReference type="Rhea" id="RHEA:18945"/>
        <dbReference type="Rhea" id="RHEA-COMP:11676"/>
        <dbReference type="Rhea" id="RHEA-COMP:11680"/>
        <dbReference type="ChEBI" id="CHEBI:15379"/>
        <dbReference type="ChEBI" id="CHEBI:16526"/>
        <dbReference type="ChEBI" id="CHEBI:16810"/>
        <dbReference type="ChEBI" id="CHEBI:30031"/>
        <dbReference type="ChEBI" id="CHEBI:50342"/>
        <dbReference type="ChEBI" id="CHEBI:61965"/>
        <dbReference type="EC" id="1.14.11.2"/>
    </reaction>
</comment>
<evidence type="ECO:0000256" key="6">
    <source>
        <dbReference type="ARBA" id="ARBA00022723"/>
    </source>
</evidence>
<evidence type="ECO:0000256" key="14">
    <source>
        <dbReference type="ARBA" id="ARBA00049169"/>
    </source>
</evidence>
<evidence type="ECO:0000256" key="13">
    <source>
        <dbReference type="ARBA" id="ARBA00023180"/>
    </source>
</evidence>
<evidence type="ECO:0000256" key="2">
    <source>
        <dbReference type="ARBA" id="ARBA00004648"/>
    </source>
</evidence>
<evidence type="ECO:0000256" key="3">
    <source>
        <dbReference type="ARBA" id="ARBA00006511"/>
    </source>
</evidence>
<dbReference type="PROSITE" id="PS51471">
    <property type="entry name" value="FE2OG_OXY"/>
    <property type="match status" value="1"/>
</dbReference>
<dbReference type="InterPro" id="IPR045054">
    <property type="entry name" value="P4HA-like"/>
</dbReference>
<dbReference type="GO" id="GO:0031418">
    <property type="term" value="F:L-ascorbic acid binding"/>
    <property type="evidence" value="ECO:0007669"/>
    <property type="project" value="InterPro"/>
</dbReference>
<keyword evidence="10" id="KW-0560">Oxidoreductase</keyword>
<dbReference type="SMART" id="SM00702">
    <property type="entry name" value="P4Hc"/>
    <property type="match status" value="1"/>
</dbReference>
<dbReference type="InterPro" id="IPR005123">
    <property type="entry name" value="Oxoglu/Fe-dep_dioxygenase_dom"/>
</dbReference>
<comment type="caution">
    <text evidence="17">The sequence shown here is derived from an EMBL/GenBank/DDBJ whole genome shotgun (WGS) entry which is preliminary data.</text>
</comment>
<keyword evidence="5" id="KW-0812">Transmembrane</keyword>
<evidence type="ECO:0000256" key="4">
    <source>
        <dbReference type="ARBA" id="ARBA00012269"/>
    </source>
</evidence>
<dbReference type="Pfam" id="PF13640">
    <property type="entry name" value="2OG-FeII_Oxy_3"/>
    <property type="match status" value="1"/>
</dbReference>
<feature type="domain" description="Fe2OG dioxygenase" evidence="16">
    <location>
        <begin position="143"/>
        <end position="263"/>
    </location>
</feature>
<evidence type="ECO:0000256" key="15">
    <source>
        <dbReference type="SAM" id="SignalP"/>
    </source>
</evidence>
<evidence type="ECO:0000256" key="1">
    <source>
        <dbReference type="ARBA" id="ARBA00001961"/>
    </source>
</evidence>
<comment type="subcellular location">
    <subcellularLocation>
        <location evidence="2">Endoplasmic reticulum membrane</location>
        <topology evidence="2">Single-pass type II membrane protein</topology>
    </subcellularLocation>
</comment>
<sequence>MMELYFFSVMLLFFTGATTMVHTSFVGDLPGWMGELQMKIKSSTRAMHTGGSTLFDPTKVIQLSWKPRAFLYPGFLSDEECEHLKRLALTKLEKSMVADNESGKSVLSQIRTSSGMFINKGHDEIITRIEERIATWTFLPKENGEAIQVLRYQLGEKYEAHYDFFHDQKNQALGGHRVATVLMYLSNVDKGGETVFPNAPDRRVKNDSWSDCAKRGLSVHPSKGDALLFFSLNTEAVPDVMSLHGSCPVIEGEKWSATKWIHVQPFGWAKPKPVGCTDDNERCSEWAAAGECTKNPAYMIGSDQYVGSCRRSCKVC</sequence>
<dbReference type="PANTHER" id="PTHR10869:SF194">
    <property type="entry name" value="PROLYL 4-HYDROXYLASE 4-RELATED"/>
    <property type="match status" value="1"/>
</dbReference>
<dbReference type="GO" id="GO:0004656">
    <property type="term" value="F:procollagen-proline 4-dioxygenase activity"/>
    <property type="evidence" value="ECO:0007669"/>
    <property type="project" value="UniProtKB-EC"/>
</dbReference>
<protein>
    <recommendedName>
        <fullName evidence="4">procollagen-proline 4-dioxygenase</fullName>
        <ecNumber evidence="4">1.14.11.2</ecNumber>
    </recommendedName>
</protein>
<comment type="cofactor">
    <cofactor evidence="1">
        <name>L-ascorbate</name>
        <dbReference type="ChEBI" id="CHEBI:38290"/>
    </cofactor>
</comment>
<dbReference type="OMA" id="QDENWSA"/>
<comment type="similarity">
    <text evidence="3">Belongs to the P4HA family.</text>
</comment>
<evidence type="ECO:0000259" key="16">
    <source>
        <dbReference type="PROSITE" id="PS51471"/>
    </source>
</evidence>
<keyword evidence="15" id="KW-0732">Signal</keyword>
<dbReference type="InterPro" id="IPR006620">
    <property type="entry name" value="Pro_4_hyd_alph"/>
</dbReference>
<feature type="signal peptide" evidence="15">
    <location>
        <begin position="1"/>
        <end position="19"/>
    </location>
</feature>
<evidence type="ECO:0000256" key="11">
    <source>
        <dbReference type="ARBA" id="ARBA00023004"/>
    </source>
</evidence>
<dbReference type="Proteomes" id="UP000825935">
    <property type="component" value="Chromosome 13"/>
</dbReference>
<dbReference type="InterPro" id="IPR003582">
    <property type="entry name" value="ShKT_dom"/>
</dbReference>
<dbReference type="GO" id="GO:0005506">
    <property type="term" value="F:iron ion binding"/>
    <property type="evidence" value="ECO:0007669"/>
    <property type="project" value="InterPro"/>
</dbReference>
<feature type="chain" id="PRO_5035828874" description="procollagen-proline 4-dioxygenase" evidence="15">
    <location>
        <begin position="20"/>
        <end position="316"/>
    </location>
</feature>
<accession>A0A8T2TFA7</accession>
<dbReference type="InterPro" id="IPR044862">
    <property type="entry name" value="Pro_4_hyd_alph_FE2OG_OXY"/>
</dbReference>
<proteinExistence type="inferred from homology"/>
<gene>
    <name evidence="17" type="ORF">KP509_13G043000</name>
</gene>
<evidence type="ECO:0000256" key="9">
    <source>
        <dbReference type="ARBA" id="ARBA00022989"/>
    </source>
</evidence>
<dbReference type="PANTHER" id="PTHR10869">
    <property type="entry name" value="PROLYL 4-HYDROXYLASE ALPHA SUBUNIT"/>
    <property type="match status" value="1"/>
</dbReference>
<evidence type="ECO:0000313" key="18">
    <source>
        <dbReference type="Proteomes" id="UP000825935"/>
    </source>
</evidence>
<evidence type="ECO:0000256" key="12">
    <source>
        <dbReference type="ARBA" id="ARBA00023136"/>
    </source>
</evidence>
<dbReference type="SMART" id="SM00254">
    <property type="entry name" value="ShKT"/>
    <property type="match status" value="1"/>
</dbReference>
<evidence type="ECO:0000256" key="10">
    <source>
        <dbReference type="ARBA" id="ARBA00023002"/>
    </source>
</evidence>
<dbReference type="EC" id="1.14.11.2" evidence="4"/>
<dbReference type="AlphaFoldDB" id="A0A8T2TFA7"/>
<keyword evidence="18" id="KW-1185">Reference proteome</keyword>
<dbReference type="FunFam" id="2.60.120.620:FF:000002">
    <property type="entry name" value="Prolyl 4-hydroxylase 4"/>
    <property type="match status" value="1"/>
</dbReference>
<keyword evidence="13" id="KW-0325">Glycoprotein</keyword>
<keyword evidence="7" id="KW-0223">Dioxygenase</keyword>
<name>A0A8T2TFA7_CERRI</name>
<evidence type="ECO:0000313" key="17">
    <source>
        <dbReference type="EMBL" id="KAH7421158.1"/>
    </source>
</evidence>
<evidence type="ECO:0000256" key="5">
    <source>
        <dbReference type="ARBA" id="ARBA00022692"/>
    </source>
</evidence>
<keyword evidence="12" id="KW-0472">Membrane</keyword>
<keyword evidence="6" id="KW-0479">Metal-binding</keyword>
<organism evidence="17 18">
    <name type="scientific">Ceratopteris richardii</name>
    <name type="common">Triangle waterfern</name>
    <dbReference type="NCBI Taxonomy" id="49495"/>
    <lineage>
        <taxon>Eukaryota</taxon>
        <taxon>Viridiplantae</taxon>
        <taxon>Streptophyta</taxon>
        <taxon>Embryophyta</taxon>
        <taxon>Tracheophyta</taxon>
        <taxon>Polypodiopsida</taxon>
        <taxon>Polypodiidae</taxon>
        <taxon>Polypodiales</taxon>
        <taxon>Pteridineae</taxon>
        <taxon>Pteridaceae</taxon>
        <taxon>Parkerioideae</taxon>
        <taxon>Ceratopteris</taxon>
    </lineage>
</organism>
<dbReference type="GO" id="GO:0005789">
    <property type="term" value="C:endoplasmic reticulum membrane"/>
    <property type="evidence" value="ECO:0007669"/>
    <property type="project" value="UniProtKB-SubCell"/>
</dbReference>
<keyword evidence="8" id="KW-0735">Signal-anchor</keyword>
<evidence type="ECO:0000256" key="7">
    <source>
        <dbReference type="ARBA" id="ARBA00022964"/>
    </source>
</evidence>
<dbReference type="EMBL" id="CM035418">
    <property type="protein sequence ID" value="KAH7421158.1"/>
    <property type="molecule type" value="Genomic_DNA"/>
</dbReference>
<reference evidence="17" key="1">
    <citation type="submission" date="2021-08" db="EMBL/GenBank/DDBJ databases">
        <title>WGS assembly of Ceratopteris richardii.</title>
        <authorList>
            <person name="Marchant D.B."/>
            <person name="Chen G."/>
            <person name="Jenkins J."/>
            <person name="Shu S."/>
            <person name="Leebens-Mack J."/>
            <person name="Grimwood J."/>
            <person name="Schmutz J."/>
            <person name="Soltis P."/>
            <person name="Soltis D."/>
            <person name="Chen Z.-H."/>
        </authorList>
    </citation>
    <scope>NUCLEOTIDE SEQUENCE</scope>
    <source>
        <strain evidence="17">Whitten #5841</strain>
        <tissue evidence="17">Leaf</tissue>
    </source>
</reference>
<evidence type="ECO:0000256" key="8">
    <source>
        <dbReference type="ARBA" id="ARBA00022968"/>
    </source>
</evidence>
<dbReference type="Gene3D" id="2.60.120.620">
    <property type="entry name" value="q2cbj1_9rhob like domain"/>
    <property type="match status" value="1"/>
</dbReference>
<dbReference type="OrthoDB" id="420380at2759"/>
<keyword evidence="9" id="KW-1133">Transmembrane helix</keyword>